<evidence type="ECO:0000313" key="5">
    <source>
        <dbReference type="Proteomes" id="UP000297273"/>
    </source>
</evidence>
<evidence type="ECO:0000313" key="3">
    <source>
        <dbReference type="EMBL" id="TGK05443.1"/>
    </source>
</evidence>
<dbReference type="Proteomes" id="UP000297946">
    <property type="component" value="Unassembled WGS sequence"/>
</dbReference>
<dbReference type="Proteomes" id="UP000297273">
    <property type="component" value="Unassembled WGS sequence"/>
</dbReference>
<sequence length="375" mass="42051">MRKKSIFFLLLLSWTVSASPKNYGSLGSEVDFLDFGRVIAAPFSYSVSSSFHEEYGAFNLFDSDQKTYWYSSADLKPEWIIVDFGAKRLINAVEVVVPIFRGKRAAEEYEIQILYQENWKTIFKNSKVELVNLHTLPPIDASIIRLYFPKKEDRSIVIGEFKVLLNGAALNSIPARFTGYQYPVPGGLIPDKDIQLPGAPREYRNGIHKGLDIYYKREKIGPPRRLVFDDSLVSPADGTIIRADLDYSPMTLSEFQKYSALAQKNGVTFVEKDFGGRQVWIDHGNGVMSSFNHLSSIKSGIKVGAKVKSGEEIGKVGNSGLSGEAKGNDENIHLHFELWVDGEYLGAGIAPSQMRKLLQFFFSKSDLRWPGVPTN</sequence>
<dbReference type="SUPFAM" id="SSF49785">
    <property type="entry name" value="Galactose-binding domain-like"/>
    <property type="match status" value="1"/>
</dbReference>
<dbReference type="RefSeq" id="WP_135647069.1">
    <property type="nucleotide sequence ID" value="NZ_RQER01000001.1"/>
</dbReference>
<dbReference type="CDD" id="cd12797">
    <property type="entry name" value="M23_peptidase"/>
    <property type="match status" value="1"/>
</dbReference>
<dbReference type="SUPFAM" id="SSF51261">
    <property type="entry name" value="Duplicated hybrid motif"/>
    <property type="match status" value="1"/>
</dbReference>
<dbReference type="EMBL" id="RQGC01000013">
    <property type="protein sequence ID" value="TGL38579.1"/>
    <property type="molecule type" value="Genomic_DNA"/>
</dbReference>
<dbReference type="AlphaFoldDB" id="A0A5F1ZNZ9"/>
<dbReference type="Pfam" id="PF01551">
    <property type="entry name" value="Peptidase_M23"/>
    <property type="match status" value="1"/>
</dbReference>
<evidence type="ECO:0000256" key="1">
    <source>
        <dbReference type="SAM" id="SignalP"/>
    </source>
</evidence>
<dbReference type="OrthoDB" id="30934at2"/>
<comment type="caution">
    <text evidence="3">The sequence shown here is derived from an EMBL/GenBank/DDBJ whole genome shotgun (WGS) entry which is preliminary data.</text>
</comment>
<feature type="signal peptide" evidence="1">
    <location>
        <begin position="1"/>
        <end position="18"/>
    </location>
</feature>
<dbReference type="InterPro" id="IPR050570">
    <property type="entry name" value="Cell_wall_metabolism_enzyme"/>
</dbReference>
<dbReference type="Gene3D" id="2.60.120.260">
    <property type="entry name" value="Galactose-binding domain-like"/>
    <property type="match status" value="1"/>
</dbReference>
<keyword evidence="5" id="KW-1185">Reference proteome</keyword>
<feature type="chain" id="PRO_5043206870" evidence="1">
    <location>
        <begin position="19"/>
        <end position="375"/>
    </location>
</feature>
<dbReference type="InterPro" id="IPR011055">
    <property type="entry name" value="Dup_hybrid_motif"/>
</dbReference>
<dbReference type="Gene3D" id="2.70.70.10">
    <property type="entry name" value="Glucose Permease (Domain IIA)"/>
    <property type="match status" value="1"/>
</dbReference>
<organism evidence="3 6">
    <name type="scientific">Leptospira langatensis</name>
    <dbReference type="NCBI Taxonomy" id="2484983"/>
    <lineage>
        <taxon>Bacteria</taxon>
        <taxon>Pseudomonadati</taxon>
        <taxon>Spirochaetota</taxon>
        <taxon>Spirochaetia</taxon>
        <taxon>Leptospirales</taxon>
        <taxon>Leptospiraceae</taxon>
        <taxon>Leptospira</taxon>
    </lineage>
</organism>
<dbReference type="InterPro" id="IPR016047">
    <property type="entry name" value="M23ase_b-sheet_dom"/>
</dbReference>
<accession>A0A5F1ZNZ9</accession>
<dbReference type="PROSITE" id="PS50022">
    <property type="entry name" value="FA58C_3"/>
    <property type="match status" value="1"/>
</dbReference>
<protein>
    <submittedName>
        <fullName evidence="3">M23 family peptidase</fullName>
    </submittedName>
</protein>
<keyword evidence="1" id="KW-0732">Signal</keyword>
<dbReference type="PANTHER" id="PTHR21666">
    <property type="entry name" value="PEPTIDASE-RELATED"/>
    <property type="match status" value="1"/>
</dbReference>
<evidence type="ECO:0000313" key="4">
    <source>
        <dbReference type="EMBL" id="TGL38579.1"/>
    </source>
</evidence>
<evidence type="ECO:0000259" key="2">
    <source>
        <dbReference type="PROSITE" id="PS50022"/>
    </source>
</evidence>
<reference evidence="4" key="1">
    <citation type="submission" date="2018-10" db="EMBL/GenBank/DDBJ databases">
        <authorList>
            <person name="Vincent A.T."/>
            <person name="Schiettekatte O."/>
            <person name="Bourhy P."/>
            <person name="Veyrier F.J."/>
            <person name="Picardeau M."/>
        </authorList>
    </citation>
    <scope>NUCLEOTIDE SEQUENCE</scope>
    <source>
        <strain evidence="4">201702690</strain>
    </source>
</reference>
<feature type="domain" description="F5/8 type C" evidence="2">
    <location>
        <begin position="18"/>
        <end position="166"/>
    </location>
</feature>
<name>A0A5F1ZNZ9_9LEPT</name>
<reference evidence="3 6" key="2">
    <citation type="journal article" date="2019" name="PLoS Negl. Trop. Dis.">
        <title>Revisiting the worldwide diversity of Leptospira species in the environment.</title>
        <authorList>
            <person name="Vincent A.T."/>
            <person name="Schiettekatte O."/>
            <person name="Bourhy P."/>
            <person name="Veyrier F.J."/>
            <person name="Picardeau M."/>
        </authorList>
    </citation>
    <scope>NUCLEOTIDE SEQUENCE [LARGE SCALE GENOMIC DNA]</scope>
    <source>
        <strain evidence="4">201702690</strain>
        <strain evidence="3 6">SSW18</strain>
    </source>
</reference>
<dbReference type="GO" id="GO:0004222">
    <property type="term" value="F:metalloendopeptidase activity"/>
    <property type="evidence" value="ECO:0007669"/>
    <property type="project" value="TreeGrafter"/>
</dbReference>
<proteinExistence type="predicted"/>
<dbReference type="InterPro" id="IPR008979">
    <property type="entry name" value="Galactose-bd-like_sf"/>
</dbReference>
<evidence type="ECO:0000313" key="6">
    <source>
        <dbReference type="Proteomes" id="UP000297946"/>
    </source>
</evidence>
<dbReference type="Pfam" id="PF00754">
    <property type="entry name" value="F5_F8_type_C"/>
    <property type="match status" value="1"/>
</dbReference>
<dbReference type="PANTHER" id="PTHR21666:SF270">
    <property type="entry name" value="MUREIN HYDROLASE ACTIVATOR ENVC"/>
    <property type="match status" value="1"/>
</dbReference>
<dbReference type="EMBL" id="RQER01000001">
    <property type="protein sequence ID" value="TGK05443.1"/>
    <property type="molecule type" value="Genomic_DNA"/>
</dbReference>
<gene>
    <name evidence="3" type="ORF">EHO57_01820</name>
    <name evidence="4" type="ORF">EHQ53_17580</name>
</gene>
<dbReference type="InterPro" id="IPR000421">
    <property type="entry name" value="FA58C"/>
</dbReference>